<name>A0AAJ6V9A9_POPEU</name>
<reference evidence="2" key="1">
    <citation type="submission" date="2025-08" db="UniProtKB">
        <authorList>
            <consortium name="RefSeq"/>
        </authorList>
    </citation>
    <scope>IDENTIFICATION</scope>
</reference>
<dbReference type="GeneID" id="105138998"/>
<dbReference type="AlphaFoldDB" id="A0AAJ6V9A9"/>
<sequence length="438" mass="51004">MGSDIEQGRALNMEEDRPSASEIKMTGALFAQLDTKVKRLSSKQGYSECCIYRVSKRVQSVHWQAYYPLLISIGPLHRDDKKRQGMEKEKLRYYRPFIERDGMDKEKIRDIMRSIQNQKERLRDCYSEEFKPKKKSDFIEMILLDAVFIIEFMKEYSNNDEGPNRFEPRTILDIREDLILLENQLPFFIIQEIYDEYNRARQDPTAVPFFDLVTSHSKNYTFLKNIETNLSVKKSRHFTDLLRNFMLNGARQLNGSSNPIMLRHNAVKLRAAGVEFEVAEDKCLLNITFEKGVLKIPLLEVDYHFERAVRNIMALEQCLYQNEAYVCSYIKFMDHLIDSAEDVGLLVGKKIITHRLGNDAAVSVMINKLCENISDPYTYYDDICEKMNDHCDSLLNRMKATLELVYFPHVWRGTGTIAAAVLLMLTLIQTITSVKSVF</sequence>
<keyword evidence="1" id="KW-1185">Reference proteome</keyword>
<protein>
    <submittedName>
        <fullName evidence="2">UPF0481 protein At3g47200-like</fullName>
    </submittedName>
</protein>
<organism evidence="1 2">
    <name type="scientific">Populus euphratica</name>
    <name type="common">Euphrates poplar</name>
    <dbReference type="NCBI Taxonomy" id="75702"/>
    <lineage>
        <taxon>Eukaryota</taxon>
        <taxon>Viridiplantae</taxon>
        <taxon>Streptophyta</taxon>
        <taxon>Embryophyta</taxon>
        <taxon>Tracheophyta</taxon>
        <taxon>Spermatophyta</taxon>
        <taxon>Magnoliopsida</taxon>
        <taxon>eudicotyledons</taxon>
        <taxon>Gunneridae</taxon>
        <taxon>Pentapetalae</taxon>
        <taxon>rosids</taxon>
        <taxon>fabids</taxon>
        <taxon>Malpighiales</taxon>
        <taxon>Salicaceae</taxon>
        <taxon>Saliceae</taxon>
        <taxon>Populus</taxon>
    </lineage>
</organism>
<evidence type="ECO:0000313" key="1">
    <source>
        <dbReference type="Proteomes" id="UP000694918"/>
    </source>
</evidence>
<dbReference type="Proteomes" id="UP000694918">
    <property type="component" value="Unplaced"/>
</dbReference>
<accession>A0AAJ6V9A9</accession>
<proteinExistence type="predicted"/>
<dbReference type="RefSeq" id="XP_011043573.1">
    <property type="nucleotide sequence ID" value="XM_011045271.1"/>
</dbReference>
<dbReference type="PANTHER" id="PTHR31170:SF24">
    <property type="match status" value="1"/>
</dbReference>
<gene>
    <name evidence="2" type="primary">LOC105138998</name>
</gene>
<dbReference type="PANTHER" id="PTHR31170">
    <property type="entry name" value="BNAC04G53230D PROTEIN"/>
    <property type="match status" value="1"/>
</dbReference>
<dbReference type="Pfam" id="PF03140">
    <property type="entry name" value="DUF247"/>
    <property type="match status" value="1"/>
</dbReference>
<evidence type="ECO:0000313" key="2">
    <source>
        <dbReference type="RefSeq" id="XP_011043573.1"/>
    </source>
</evidence>
<dbReference type="KEGG" id="peu:105138998"/>
<dbReference type="InterPro" id="IPR004158">
    <property type="entry name" value="DUF247_pln"/>
</dbReference>